<dbReference type="InterPro" id="IPR003738">
    <property type="entry name" value="SRAP"/>
</dbReference>
<comment type="similarity">
    <text evidence="1 8">Belongs to the SOS response-associated peptidase family.</text>
</comment>
<dbReference type="Pfam" id="PF02586">
    <property type="entry name" value="SRAP"/>
    <property type="match status" value="1"/>
</dbReference>
<evidence type="ECO:0000256" key="3">
    <source>
        <dbReference type="ARBA" id="ARBA00022763"/>
    </source>
</evidence>
<protein>
    <recommendedName>
        <fullName evidence="8">Abasic site processing protein</fullName>
        <ecNumber evidence="8">3.4.-.-</ecNumber>
    </recommendedName>
</protein>
<keyword evidence="6" id="KW-0238">DNA-binding</keyword>
<evidence type="ECO:0000256" key="5">
    <source>
        <dbReference type="ARBA" id="ARBA00023124"/>
    </source>
</evidence>
<organism evidence="9 10">
    <name type="scientific">Sphingobium yanoikuyae</name>
    <name type="common">Sphingomonas yanoikuyae</name>
    <dbReference type="NCBI Taxonomy" id="13690"/>
    <lineage>
        <taxon>Bacteria</taxon>
        <taxon>Pseudomonadati</taxon>
        <taxon>Pseudomonadota</taxon>
        <taxon>Alphaproteobacteria</taxon>
        <taxon>Sphingomonadales</taxon>
        <taxon>Sphingomonadaceae</taxon>
        <taxon>Sphingobium</taxon>
    </lineage>
</organism>
<keyword evidence="7" id="KW-0456">Lyase</keyword>
<sequence length="217" mass="24575">MCNRAERGDTQKVLNLFGARKGARFNEGPVKTHPAQPGTILRLEDGELVLEQMTWGFPLAQNSKKTGKQLKPKPVNNARFDKLGSYWARWAIDPRNRCLIPTARYAEAVGEPGHMTETWLSVKEQPIFARAGLWTNSDEWGGVYTGVMTDNAPELIDIHDRSPVILDPADWNTWLHAPLEELHQFDRPYPVDHMVVVHTDAPWFRKKGSVPAEPALF</sequence>
<dbReference type="GO" id="GO:0008233">
    <property type="term" value="F:peptidase activity"/>
    <property type="evidence" value="ECO:0007669"/>
    <property type="project" value="UniProtKB-KW"/>
</dbReference>
<dbReference type="GO" id="GO:0016829">
    <property type="term" value="F:lyase activity"/>
    <property type="evidence" value="ECO:0007669"/>
    <property type="project" value="UniProtKB-KW"/>
</dbReference>
<dbReference type="Gene3D" id="3.90.1680.10">
    <property type="entry name" value="SOS response associated peptidase-like"/>
    <property type="match status" value="1"/>
</dbReference>
<dbReference type="InterPro" id="IPR036590">
    <property type="entry name" value="SRAP-like"/>
</dbReference>
<evidence type="ECO:0000256" key="8">
    <source>
        <dbReference type="RuleBase" id="RU364100"/>
    </source>
</evidence>
<dbReference type="EMBL" id="CP033230">
    <property type="protein sequence ID" value="AYO78219.1"/>
    <property type="molecule type" value="Genomic_DNA"/>
</dbReference>
<dbReference type="Proteomes" id="UP000280708">
    <property type="component" value="Chromosome"/>
</dbReference>
<evidence type="ECO:0000256" key="4">
    <source>
        <dbReference type="ARBA" id="ARBA00022801"/>
    </source>
</evidence>
<proteinExistence type="inferred from homology"/>
<evidence type="ECO:0000313" key="9">
    <source>
        <dbReference type="EMBL" id="AYO78219.1"/>
    </source>
</evidence>
<evidence type="ECO:0000256" key="2">
    <source>
        <dbReference type="ARBA" id="ARBA00022670"/>
    </source>
</evidence>
<accession>A0A3G2V095</accession>
<dbReference type="AlphaFoldDB" id="A0A3G2V095"/>
<keyword evidence="4 8" id="KW-0378">Hydrolase</keyword>
<dbReference type="GO" id="GO:0006508">
    <property type="term" value="P:proteolysis"/>
    <property type="evidence" value="ECO:0007669"/>
    <property type="project" value="UniProtKB-KW"/>
</dbReference>
<keyword evidence="3" id="KW-0227">DNA damage</keyword>
<dbReference type="GO" id="GO:0003697">
    <property type="term" value="F:single-stranded DNA binding"/>
    <property type="evidence" value="ECO:0007669"/>
    <property type="project" value="InterPro"/>
</dbReference>
<dbReference type="GO" id="GO:0106300">
    <property type="term" value="P:protein-DNA covalent cross-linking repair"/>
    <property type="evidence" value="ECO:0007669"/>
    <property type="project" value="InterPro"/>
</dbReference>
<dbReference type="PANTHER" id="PTHR13604">
    <property type="entry name" value="DC12-RELATED"/>
    <property type="match status" value="1"/>
</dbReference>
<dbReference type="EC" id="3.4.-.-" evidence="8"/>
<dbReference type="RefSeq" id="WP_122129805.1">
    <property type="nucleotide sequence ID" value="NZ_CP033230.1"/>
</dbReference>
<dbReference type="SUPFAM" id="SSF143081">
    <property type="entry name" value="BB1717-like"/>
    <property type="match status" value="1"/>
</dbReference>
<dbReference type="PANTHER" id="PTHR13604:SF0">
    <property type="entry name" value="ABASIC SITE PROCESSING PROTEIN HMCES"/>
    <property type="match status" value="1"/>
</dbReference>
<reference evidence="9 10" key="1">
    <citation type="submission" date="2018-10" db="EMBL/GenBank/DDBJ databases">
        <title>Characterization and genome analysis of a novel bacterium Sphingobium yanoikuyae SJTF8 capable of degrading PAHs.</title>
        <authorList>
            <person name="Yin C."/>
            <person name="Xiong W."/>
            <person name="Liang R."/>
        </authorList>
    </citation>
    <scope>NUCLEOTIDE SEQUENCE [LARGE SCALE GENOMIC DNA]</scope>
    <source>
        <strain evidence="9 10">SJTF8</strain>
    </source>
</reference>
<evidence type="ECO:0000256" key="1">
    <source>
        <dbReference type="ARBA" id="ARBA00008136"/>
    </source>
</evidence>
<evidence type="ECO:0000313" key="10">
    <source>
        <dbReference type="Proteomes" id="UP000280708"/>
    </source>
</evidence>
<keyword evidence="5" id="KW-0190">Covalent protein-DNA linkage</keyword>
<evidence type="ECO:0000256" key="7">
    <source>
        <dbReference type="ARBA" id="ARBA00023239"/>
    </source>
</evidence>
<evidence type="ECO:0000256" key="6">
    <source>
        <dbReference type="ARBA" id="ARBA00023125"/>
    </source>
</evidence>
<name>A0A3G2V095_SPHYA</name>
<gene>
    <name evidence="9" type="ORF">EBF16_15795</name>
</gene>
<keyword evidence="2 8" id="KW-0645">Protease</keyword>